<dbReference type="GO" id="GO:1990071">
    <property type="term" value="C:TRAPPII protein complex"/>
    <property type="evidence" value="ECO:0007669"/>
    <property type="project" value="InterPro"/>
</dbReference>
<protein>
    <recommendedName>
        <fullName evidence="1">Trafficking protein particle complex II-specific subunit 65 IgD3 domain-containing protein</fullName>
    </recommendedName>
</protein>
<organism evidence="2 3">
    <name type="scientific">Uncinula necator</name>
    <name type="common">Grape powdery mildew</name>
    <dbReference type="NCBI Taxonomy" id="52586"/>
    <lineage>
        <taxon>Eukaryota</taxon>
        <taxon>Fungi</taxon>
        <taxon>Dikarya</taxon>
        <taxon>Ascomycota</taxon>
        <taxon>Pezizomycotina</taxon>
        <taxon>Leotiomycetes</taxon>
        <taxon>Erysiphales</taxon>
        <taxon>Erysiphaceae</taxon>
        <taxon>Erysiphe</taxon>
    </lineage>
</organism>
<evidence type="ECO:0000259" key="1">
    <source>
        <dbReference type="Pfam" id="PF12735"/>
    </source>
</evidence>
<dbReference type="GO" id="GO:0005802">
    <property type="term" value="C:trans-Golgi network"/>
    <property type="evidence" value="ECO:0007669"/>
    <property type="project" value="TreeGrafter"/>
</dbReference>
<dbReference type="GO" id="GO:0006891">
    <property type="term" value="P:intra-Golgi vesicle-mediated transport"/>
    <property type="evidence" value="ECO:0007669"/>
    <property type="project" value="InterPro"/>
</dbReference>
<dbReference type="InterPro" id="IPR024662">
    <property type="entry name" value="Trs65"/>
</dbReference>
<evidence type="ECO:0000313" key="2">
    <source>
        <dbReference type="EMBL" id="KHJ33036.1"/>
    </source>
</evidence>
<dbReference type="STRING" id="52586.A0A0B1P7U9"/>
<dbReference type="PANTHER" id="PTHR28159">
    <property type="entry name" value="TRAFFICKING PROTEIN PARTICLE COMPLEX II-SPECIFIC SUBUNIT 65"/>
    <property type="match status" value="1"/>
</dbReference>
<dbReference type="InterPro" id="IPR055420">
    <property type="entry name" value="IgD3_Trs65"/>
</dbReference>
<keyword evidence="3" id="KW-1185">Reference proteome</keyword>
<reference evidence="2 3" key="1">
    <citation type="journal article" date="2014" name="BMC Genomics">
        <title>Adaptive genomic structural variation in the grape powdery mildew pathogen, Erysiphe necator.</title>
        <authorList>
            <person name="Jones L."/>
            <person name="Riaz S."/>
            <person name="Morales-Cruz A."/>
            <person name="Amrine K.C."/>
            <person name="McGuire B."/>
            <person name="Gubler W.D."/>
            <person name="Walker M.A."/>
            <person name="Cantu D."/>
        </authorList>
    </citation>
    <scope>NUCLEOTIDE SEQUENCE [LARGE SCALE GENOMIC DNA]</scope>
    <source>
        <strain evidence="3">c</strain>
    </source>
</reference>
<dbReference type="HOGENOM" id="CLU_015118_0_0_1"/>
<dbReference type="Pfam" id="PF12735">
    <property type="entry name" value="IgD3_Trs65"/>
    <property type="match status" value="1"/>
</dbReference>
<name>A0A0B1P7U9_UNCNE</name>
<dbReference type="PANTHER" id="PTHR28159:SF1">
    <property type="entry name" value="TRAFFICKING PROTEIN PARTICLE COMPLEX II-SPECIFIC SUBUNIT 65"/>
    <property type="match status" value="1"/>
</dbReference>
<proteinExistence type="predicted"/>
<feature type="domain" description="Trafficking protein particle complex II-specific subunit 65 IgD3" evidence="1">
    <location>
        <begin position="421"/>
        <end position="586"/>
    </location>
</feature>
<dbReference type="OMA" id="IFSWTVY"/>
<accession>A0A0B1P7U9</accession>
<dbReference type="AlphaFoldDB" id="A0A0B1P7U9"/>
<gene>
    <name evidence="2" type="ORF">EV44_g6272</name>
</gene>
<evidence type="ECO:0000313" key="3">
    <source>
        <dbReference type="Proteomes" id="UP000030854"/>
    </source>
</evidence>
<dbReference type="Proteomes" id="UP000030854">
    <property type="component" value="Unassembled WGS sequence"/>
</dbReference>
<sequence length="595" mass="66698">MMINQVESPDICHGMSLDFVQSSILSTLVPEGNILDFEKLLRETINCFDIKKENHLTSIPQRQTLFFDETICVYAVLQTSNIYEKKLNSYLKRLSITTAGQVICSNSEKKDIFPAQEIIFTECIQNVENPLLVIQEPHEEDKFSTERCIYVVWKFTVLLDRAKIRVQGPSILFTLRASLRQTDFIDESVNDEYIPSQIPSAVNLLEAFSNDSSIVVKPRLSALRISSGTTLNQHSAKNSYQFKVMESMPIKIFPAINAKVKCSRFITGSTDIGVMISVEIDITPFTEYDVTIQMIKLHLNGGRVEDLNNKSGLSLPVTSSPMDSLSFTFILSLNESDRKKSVQDLEISINASVNLSSVCQSNIKMNWIASLSFTSPVNPGFLAPPSSIKRYHNPNQLSIDVDTPDSSLIGNTIPIIHSGTLTSVPRSITHELSDSVTDFGITVTFTSSSTSSPIYPGIPFIWNVFILNRSDRFRKLALIVMPKNFHEERVDSPHASTSKERRFEVAEAVVDENLIYVMQKSSCRAVEVICLSTKQEVGPLSPMACHEVELKFMALDFGMIHVEAVRIVDLDTHTHIDVKDLPTVYISPQVKELQN</sequence>
<dbReference type="EMBL" id="JNVN01001658">
    <property type="protein sequence ID" value="KHJ33036.1"/>
    <property type="molecule type" value="Genomic_DNA"/>
</dbReference>
<dbReference type="OrthoDB" id="5345392at2759"/>
<comment type="caution">
    <text evidence="2">The sequence shown here is derived from an EMBL/GenBank/DDBJ whole genome shotgun (WGS) entry which is preliminary data.</text>
</comment>